<keyword evidence="4" id="KW-0645">Protease</keyword>
<dbReference type="GO" id="GO:0046872">
    <property type="term" value="F:metal ion binding"/>
    <property type="evidence" value="ECO:0007669"/>
    <property type="project" value="UniProtKB-KW"/>
</dbReference>
<protein>
    <recommendedName>
        <fullName evidence="13">AAA+ ATPase domain-containing protein</fullName>
    </recommendedName>
</protein>
<dbReference type="SUPFAM" id="SSF52540">
    <property type="entry name" value="P-loop containing nucleoside triphosphate hydrolases"/>
    <property type="match status" value="1"/>
</dbReference>
<dbReference type="Pfam" id="PF01434">
    <property type="entry name" value="Peptidase_M41"/>
    <property type="match status" value="1"/>
</dbReference>
<comment type="cofactor">
    <cofactor evidence="1">
        <name>Zn(2+)</name>
        <dbReference type="ChEBI" id="CHEBI:29105"/>
    </cofactor>
</comment>
<dbReference type="GO" id="GO:0005524">
    <property type="term" value="F:ATP binding"/>
    <property type="evidence" value="ECO:0007669"/>
    <property type="project" value="UniProtKB-KW"/>
</dbReference>
<dbReference type="GO" id="GO:0009535">
    <property type="term" value="C:chloroplast thylakoid membrane"/>
    <property type="evidence" value="ECO:0007669"/>
    <property type="project" value="TreeGrafter"/>
</dbReference>
<keyword evidence="9" id="KW-0067">ATP-binding</keyword>
<dbReference type="InterPro" id="IPR027417">
    <property type="entry name" value="P-loop_NTPase"/>
</dbReference>
<keyword evidence="5" id="KW-0479">Metal-binding</keyword>
<dbReference type="InterPro" id="IPR041569">
    <property type="entry name" value="AAA_lid_3"/>
</dbReference>
<dbReference type="Gene3D" id="3.40.50.300">
    <property type="entry name" value="P-loop containing nucleotide triphosphate hydrolases"/>
    <property type="match status" value="1"/>
</dbReference>
<evidence type="ECO:0000256" key="5">
    <source>
        <dbReference type="ARBA" id="ARBA00022723"/>
    </source>
</evidence>
<dbReference type="EMBL" id="EF676525">
    <property type="protein sequence ID" value="ABR16425.1"/>
    <property type="molecule type" value="mRNA"/>
</dbReference>
<keyword evidence="10" id="KW-0809">Transit peptide</keyword>
<keyword evidence="7" id="KW-0378">Hydrolase</keyword>
<evidence type="ECO:0000256" key="8">
    <source>
        <dbReference type="ARBA" id="ARBA00022833"/>
    </source>
</evidence>
<evidence type="ECO:0000256" key="1">
    <source>
        <dbReference type="ARBA" id="ARBA00001947"/>
    </source>
</evidence>
<dbReference type="GO" id="GO:0034982">
    <property type="term" value="P:mitochondrial protein processing"/>
    <property type="evidence" value="ECO:0007669"/>
    <property type="project" value="TreeGrafter"/>
</dbReference>
<dbReference type="FunFam" id="1.10.8.60:FF:000101">
    <property type="entry name" value="ATP-dependent zinc metalloprotease FTSH 12, chloroplastic"/>
    <property type="match status" value="1"/>
</dbReference>
<evidence type="ECO:0000256" key="7">
    <source>
        <dbReference type="ARBA" id="ARBA00022801"/>
    </source>
</evidence>
<dbReference type="SMART" id="SM00382">
    <property type="entry name" value="AAA"/>
    <property type="match status" value="1"/>
</dbReference>
<name>B8LL95_PICSI</name>
<accession>B8LL95</accession>
<dbReference type="Gene3D" id="1.10.8.60">
    <property type="match status" value="1"/>
</dbReference>
<dbReference type="MEROPS" id="M41.A06"/>
<dbReference type="GO" id="GO:0004222">
    <property type="term" value="F:metalloendopeptidase activity"/>
    <property type="evidence" value="ECO:0007669"/>
    <property type="project" value="InterPro"/>
</dbReference>
<dbReference type="Gene3D" id="3.30.720.210">
    <property type="match status" value="1"/>
</dbReference>
<dbReference type="FunFam" id="3.40.50.300:FF:001118">
    <property type="entry name" value="ATP-dependent zinc metalloprotease FTSH 12, chloroplastic"/>
    <property type="match status" value="1"/>
</dbReference>
<dbReference type="InterPro" id="IPR003959">
    <property type="entry name" value="ATPase_AAA_core"/>
</dbReference>
<evidence type="ECO:0000259" key="13">
    <source>
        <dbReference type="SMART" id="SM00382"/>
    </source>
</evidence>
<keyword evidence="12" id="KW-1133">Transmembrane helix</keyword>
<evidence type="ECO:0000256" key="11">
    <source>
        <dbReference type="ARBA" id="ARBA00023049"/>
    </source>
</evidence>
<dbReference type="PANTHER" id="PTHR43655">
    <property type="entry name" value="ATP-DEPENDENT PROTEASE"/>
    <property type="match status" value="1"/>
</dbReference>
<dbReference type="OMA" id="ESKGTWR"/>
<evidence type="ECO:0000313" key="14">
    <source>
        <dbReference type="EMBL" id="ABR16425.1"/>
    </source>
</evidence>
<dbReference type="GO" id="GO:0016887">
    <property type="term" value="F:ATP hydrolysis activity"/>
    <property type="evidence" value="ECO:0007669"/>
    <property type="project" value="InterPro"/>
</dbReference>
<keyword evidence="6" id="KW-0547">Nucleotide-binding</keyword>
<feature type="transmembrane region" description="Helical" evidence="12">
    <location>
        <begin position="181"/>
        <end position="202"/>
    </location>
</feature>
<dbReference type="InterPro" id="IPR037219">
    <property type="entry name" value="Peptidase_M41-like"/>
</dbReference>
<dbReference type="Pfam" id="PF17862">
    <property type="entry name" value="AAA_lid_3"/>
    <property type="match status" value="1"/>
</dbReference>
<evidence type="ECO:0000256" key="4">
    <source>
        <dbReference type="ARBA" id="ARBA00022670"/>
    </source>
</evidence>
<dbReference type="GO" id="GO:0004176">
    <property type="term" value="F:ATP-dependent peptidase activity"/>
    <property type="evidence" value="ECO:0007669"/>
    <property type="project" value="InterPro"/>
</dbReference>
<keyword evidence="11" id="KW-0482">Metalloprotease</keyword>
<organism evidence="14">
    <name type="scientific">Picea sitchensis</name>
    <name type="common">Sitka spruce</name>
    <name type="synonym">Pinus sitchensis</name>
    <dbReference type="NCBI Taxonomy" id="3332"/>
    <lineage>
        <taxon>Eukaryota</taxon>
        <taxon>Viridiplantae</taxon>
        <taxon>Streptophyta</taxon>
        <taxon>Embryophyta</taxon>
        <taxon>Tracheophyta</taxon>
        <taxon>Spermatophyta</taxon>
        <taxon>Pinopsida</taxon>
        <taxon>Pinidae</taxon>
        <taxon>Conifers I</taxon>
        <taxon>Pinales</taxon>
        <taxon>Pinaceae</taxon>
        <taxon>Picea</taxon>
    </lineage>
</organism>
<proteinExistence type="evidence at transcript level"/>
<dbReference type="InterPro" id="IPR003593">
    <property type="entry name" value="AAA+_ATPase"/>
</dbReference>
<sequence>MAFTVHCGADRLPLNLQNNNTFAQNPLGSLQRLRTHSATRRKVIITRPSNLRSRYFGNTKLWSTCRSRKNIFIVRAINEGGNTVRNGNGKEDLTLSRVWQAFGGAVDRIRRKFQRQLKEETGIDIEQIEARIVDSSRKVEEYRQQGMQNVEKLRFQLWPRFVAWNQLERWKDFKHWESRRIVALVLYVLVVAVSFQGLFLAFKRSRVYLQPNSRLAEGYLEAFIPEPSPRNVRELKKGLWRRNMPEGLKVNKYYLGPDGAYHRSKQYVGQDAWEDDPQTSQSELERVIDEDDDFNKEQKSELKIDLGSGAGEGRRQVTDRGTWQERLAKWEDILEKEKWEEDIDALTSKYVITFDWQQMKENFRKEQQEKRPNPQRGEWISKRWWQYRPKLPYTYFLQKVEFLEVKAVVFSEDLKTIYVTMKEGFPSEYMVDIPVDPYLFELLTRCGVEVEILHKTHLHYILRAFAVLAPGFFLLWCIERALYTMRIVNKNMLVDIAKSNNEIMILPGEGEDAAVSGYSDVVLGGDVWDIINEIMIYMKNPLQYYKKRVKLPRGILLSGPPGTGKTLLARAIARECGLPFVFASGAEFSESGPRSGSEKIFELFFTARANAPSFVFIDEIDALAGKNVNDDRERTSTFEQLLSQLDGDVDDTNVERYSLRQAVILICATNRPDELDERLLQPGRIDRELYIGLPGEKDRVSIFSVHSQGRRLAKDVDFKKLAFRTIGYSGADIRNLVNESGIMAVRKGHDEIFQQDIIDVLDKQLFESMGLVLSEDEQKIHEKNVTFENKRLLAVHEAGHILLAHLLPRFDWHAFTHLLPGGKESALSVFYPREDMVHEGYPTIGYLKMQMVVAHGGRCAEELIFGDDITDGGRDDLERISSIARELVISPANPRLGLLRLTWNGTYEAPFPNQEGNLIKNEWEKPGTVIADMSVELSELFTREVTRYIEETEQDAKNALRRNRHILDRLTAELLERITISGLEVQEIVKSMNPVMMSDLMQMPDLNLGNMEISAPPNFRGRYEDLDIYPAPLHRC</sequence>
<keyword evidence="12" id="KW-0472">Membrane</keyword>
<evidence type="ECO:0000256" key="10">
    <source>
        <dbReference type="ARBA" id="ARBA00022946"/>
    </source>
</evidence>
<evidence type="ECO:0000256" key="12">
    <source>
        <dbReference type="SAM" id="Phobius"/>
    </source>
</evidence>
<comment type="similarity">
    <text evidence="3">In the N-terminal section; belongs to the AAA ATPase family.</text>
</comment>
<dbReference type="SUPFAM" id="SSF140990">
    <property type="entry name" value="FtsH protease domain-like"/>
    <property type="match status" value="1"/>
</dbReference>
<evidence type="ECO:0000256" key="3">
    <source>
        <dbReference type="ARBA" id="ARBA00010550"/>
    </source>
</evidence>
<evidence type="ECO:0000256" key="9">
    <source>
        <dbReference type="ARBA" id="ARBA00022840"/>
    </source>
</evidence>
<dbReference type="PANTHER" id="PTHR43655:SF19">
    <property type="entry name" value="ATP-DEPENDENT ZINC METALLOPROTEASE FTSH 12, CHLOROPLASTIC"/>
    <property type="match status" value="1"/>
</dbReference>
<keyword evidence="12" id="KW-0812">Transmembrane</keyword>
<feature type="domain" description="AAA+ ATPase" evidence="13">
    <location>
        <begin position="551"/>
        <end position="695"/>
    </location>
</feature>
<dbReference type="Pfam" id="PF00004">
    <property type="entry name" value="AAA"/>
    <property type="match status" value="1"/>
</dbReference>
<dbReference type="AlphaFoldDB" id="B8LL95"/>
<dbReference type="InterPro" id="IPR050928">
    <property type="entry name" value="ATP-dep_Zn_Metalloprotease"/>
</dbReference>
<dbReference type="Gene3D" id="1.20.58.760">
    <property type="entry name" value="Peptidase M41"/>
    <property type="match status" value="1"/>
</dbReference>
<reference evidence="14" key="1">
    <citation type="submission" date="2007-06" db="EMBL/GenBank/DDBJ databases">
        <title>Full length cDNA sequences from Sitka Spruce (Picea sitchensis).</title>
        <authorList>
            <person name="Ralph S.G."/>
            <person name="Chun H.E."/>
            <person name="Liao N."/>
            <person name="Ali J."/>
            <person name="Reid K."/>
            <person name="Kolosova N."/>
            <person name="Cooper N."/>
            <person name="Cullis C."/>
            <person name="Jancsik S."/>
            <person name="Moore R."/>
            <person name="Mayo M."/>
            <person name="Wagner S."/>
            <person name="Holt R.A."/>
            <person name="Jones S.J.M."/>
            <person name="Marra M.A."/>
            <person name="Ritland C.E."/>
            <person name="Ritland K."/>
            <person name="Bohlmann J."/>
        </authorList>
    </citation>
    <scope>NUCLEOTIDE SEQUENCE</scope>
    <source>
        <tissue evidence="14">Green portion of the leader tissue</tissue>
    </source>
</reference>
<comment type="similarity">
    <text evidence="2">In the C-terminal section; belongs to the peptidase M41 family.</text>
</comment>
<evidence type="ECO:0000256" key="6">
    <source>
        <dbReference type="ARBA" id="ARBA00022741"/>
    </source>
</evidence>
<dbReference type="GO" id="GO:0005745">
    <property type="term" value="C:m-AAA complex"/>
    <property type="evidence" value="ECO:0007669"/>
    <property type="project" value="TreeGrafter"/>
</dbReference>
<evidence type="ECO:0000256" key="2">
    <source>
        <dbReference type="ARBA" id="ARBA00010044"/>
    </source>
</evidence>
<dbReference type="InterPro" id="IPR000642">
    <property type="entry name" value="Peptidase_M41"/>
</dbReference>
<dbReference type="GO" id="GO:0009793">
    <property type="term" value="P:embryo development ending in seed dormancy"/>
    <property type="evidence" value="ECO:0007669"/>
    <property type="project" value="TreeGrafter"/>
</dbReference>
<keyword evidence="8" id="KW-0862">Zinc</keyword>